<gene>
    <name evidence="2" type="ORF">BJX67DRAFT_142133</name>
</gene>
<dbReference type="Pfam" id="PF00149">
    <property type="entry name" value="Metallophos"/>
    <property type="match status" value="1"/>
</dbReference>
<reference evidence="2 3" key="1">
    <citation type="submission" date="2024-07" db="EMBL/GenBank/DDBJ databases">
        <title>Section-level genome sequencing and comparative genomics of Aspergillus sections Usti and Cavernicolus.</title>
        <authorList>
            <consortium name="Lawrence Berkeley National Laboratory"/>
            <person name="Nybo J.L."/>
            <person name="Vesth T.C."/>
            <person name="Theobald S."/>
            <person name="Frisvad J.C."/>
            <person name="Larsen T.O."/>
            <person name="Kjaerboelling I."/>
            <person name="Rothschild-Mancinelli K."/>
            <person name="Lyhne E.K."/>
            <person name="Kogle M.E."/>
            <person name="Barry K."/>
            <person name="Clum A."/>
            <person name="Na H."/>
            <person name="Ledsgaard L."/>
            <person name="Lin J."/>
            <person name="Lipzen A."/>
            <person name="Kuo A."/>
            <person name="Riley R."/>
            <person name="Mondo S."/>
            <person name="Labutti K."/>
            <person name="Haridas S."/>
            <person name="Pangalinan J."/>
            <person name="Salamov A.A."/>
            <person name="Simmons B.A."/>
            <person name="Magnuson J.K."/>
            <person name="Chen J."/>
            <person name="Drula E."/>
            <person name="Henrissat B."/>
            <person name="Wiebenga A."/>
            <person name="Lubbers R.J."/>
            <person name="Gomes A.C."/>
            <person name="Macurrencykelacurrency M.R."/>
            <person name="Stajich J."/>
            <person name="Grigoriev I.V."/>
            <person name="Mortensen U.H."/>
            <person name="De Vries R.P."/>
            <person name="Baker S.E."/>
            <person name="Andersen M.R."/>
        </authorList>
    </citation>
    <scope>NUCLEOTIDE SEQUENCE [LARGE SCALE GENOMIC DNA]</scope>
    <source>
        <strain evidence="2 3">CBS 449.75</strain>
    </source>
</reference>
<name>A0ABR4LNW7_9EURO</name>
<dbReference type="RefSeq" id="XP_070885203.1">
    <property type="nucleotide sequence ID" value="XM_071024666.1"/>
</dbReference>
<dbReference type="Gene3D" id="3.60.21.10">
    <property type="match status" value="1"/>
</dbReference>
<dbReference type="PANTHER" id="PTHR37844">
    <property type="entry name" value="SER/THR PROTEIN PHOSPHATASE SUPERFAMILY (AFU_ORTHOLOGUE AFUA_1G14840)"/>
    <property type="match status" value="1"/>
</dbReference>
<comment type="caution">
    <text evidence="2">The sequence shown here is derived from an EMBL/GenBank/DDBJ whole genome shotgun (WGS) entry which is preliminary data.</text>
</comment>
<sequence length="282" mass="31872">MFEKLHSILHKQSTSFQVLSDLHLEINQQYLSYEIPLRSKHLILAGDVGRLVDYDNYRSFLQKQTDRFELVFLVLGNHEFYNDTFAAGLQRARQLEQEPSLNGRLILLHRGRYDIPSSGVTILGCTLWSKVPGEAVDIVRLIIQDFKQIQDWIVDDHSRSHEADLSWLLGEIESIRSGRGDAAQSTSTKRSIVVVTHHAPSLRRTSSPQHANNPWSSAFGTDVLPQLSKSSGVKVWVFGHTHYTTEFKNRGIRVTANQRGYVLSGNSGEPKDGFDVGKVIHV</sequence>
<evidence type="ECO:0000259" key="1">
    <source>
        <dbReference type="Pfam" id="PF00149"/>
    </source>
</evidence>
<dbReference type="PANTHER" id="PTHR37844:SF2">
    <property type="entry name" value="SER_THR PROTEIN PHOSPHATASE SUPERFAMILY (AFU_ORTHOLOGUE AFUA_1G14840)"/>
    <property type="match status" value="1"/>
</dbReference>
<evidence type="ECO:0000313" key="3">
    <source>
        <dbReference type="Proteomes" id="UP001610432"/>
    </source>
</evidence>
<proteinExistence type="predicted"/>
<dbReference type="GeneID" id="98139738"/>
<keyword evidence="3" id="KW-1185">Reference proteome</keyword>
<protein>
    <submittedName>
        <fullName evidence="2">Metallo-dependent phosphatase-like protein</fullName>
    </submittedName>
</protein>
<evidence type="ECO:0000313" key="2">
    <source>
        <dbReference type="EMBL" id="KAL2866224.1"/>
    </source>
</evidence>
<dbReference type="InterPro" id="IPR004843">
    <property type="entry name" value="Calcineurin-like_PHP"/>
</dbReference>
<organism evidence="2 3">
    <name type="scientific">Aspergillus lucknowensis</name>
    <dbReference type="NCBI Taxonomy" id="176173"/>
    <lineage>
        <taxon>Eukaryota</taxon>
        <taxon>Fungi</taxon>
        <taxon>Dikarya</taxon>
        <taxon>Ascomycota</taxon>
        <taxon>Pezizomycotina</taxon>
        <taxon>Eurotiomycetes</taxon>
        <taxon>Eurotiomycetidae</taxon>
        <taxon>Eurotiales</taxon>
        <taxon>Aspergillaceae</taxon>
        <taxon>Aspergillus</taxon>
        <taxon>Aspergillus subgen. Nidulantes</taxon>
    </lineage>
</organism>
<accession>A0ABR4LNW7</accession>
<dbReference type="InterPro" id="IPR029052">
    <property type="entry name" value="Metallo-depent_PP-like"/>
</dbReference>
<dbReference type="Proteomes" id="UP001610432">
    <property type="component" value="Unassembled WGS sequence"/>
</dbReference>
<feature type="domain" description="Calcineurin-like phosphoesterase" evidence="1">
    <location>
        <begin position="18"/>
        <end position="242"/>
    </location>
</feature>
<dbReference type="EMBL" id="JBFXLQ010000026">
    <property type="protein sequence ID" value="KAL2866224.1"/>
    <property type="molecule type" value="Genomic_DNA"/>
</dbReference>
<dbReference type="SUPFAM" id="SSF56300">
    <property type="entry name" value="Metallo-dependent phosphatases"/>
    <property type="match status" value="1"/>
</dbReference>